<evidence type="ECO:0000256" key="4">
    <source>
        <dbReference type="ARBA" id="ARBA00023235"/>
    </source>
</evidence>
<feature type="chain" id="PRO_5045154814" description="Peptidyl-prolyl cis-trans isomerase" evidence="7">
    <location>
        <begin position="23"/>
        <end position="182"/>
    </location>
</feature>
<comment type="similarity">
    <text evidence="2 6">Belongs to the FKBP-type PPIase family.</text>
</comment>
<evidence type="ECO:0000256" key="7">
    <source>
        <dbReference type="SAM" id="SignalP"/>
    </source>
</evidence>
<feature type="signal peptide" evidence="7">
    <location>
        <begin position="1"/>
        <end position="22"/>
    </location>
</feature>
<keyword evidence="3 5" id="KW-0697">Rotamase</keyword>
<evidence type="ECO:0000256" key="1">
    <source>
        <dbReference type="ARBA" id="ARBA00000971"/>
    </source>
</evidence>
<evidence type="ECO:0000256" key="6">
    <source>
        <dbReference type="RuleBase" id="RU003915"/>
    </source>
</evidence>
<evidence type="ECO:0000313" key="10">
    <source>
        <dbReference type="Proteomes" id="UP000199663"/>
    </source>
</evidence>
<dbReference type="EMBL" id="FNQC01000001">
    <property type="protein sequence ID" value="SDY41252.1"/>
    <property type="molecule type" value="Genomic_DNA"/>
</dbReference>
<comment type="catalytic activity">
    <reaction evidence="1 5 6">
        <text>[protein]-peptidylproline (omega=180) = [protein]-peptidylproline (omega=0)</text>
        <dbReference type="Rhea" id="RHEA:16237"/>
        <dbReference type="Rhea" id="RHEA-COMP:10747"/>
        <dbReference type="Rhea" id="RHEA-COMP:10748"/>
        <dbReference type="ChEBI" id="CHEBI:83833"/>
        <dbReference type="ChEBI" id="CHEBI:83834"/>
        <dbReference type="EC" id="5.2.1.8"/>
    </reaction>
</comment>
<organism evidence="9 10">
    <name type="scientific">Rhodonellum ikkaensis</name>
    <dbReference type="NCBI Taxonomy" id="336829"/>
    <lineage>
        <taxon>Bacteria</taxon>
        <taxon>Pseudomonadati</taxon>
        <taxon>Bacteroidota</taxon>
        <taxon>Cytophagia</taxon>
        <taxon>Cytophagales</taxon>
        <taxon>Cytophagaceae</taxon>
        <taxon>Rhodonellum</taxon>
    </lineage>
</organism>
<dbReference type="GO" id="GO:0016853">
    <property type="term" value="F:isomerase activity"/>
    <property type="evidence" value="ECO:0007669"/>
    <property type="project" value="UniProtKB-KW"/>
</dbReference>
<sequence length="182" mass="20266">MRKIGIILFSSLILIFSFSCESANPFGGPVYDTEGNLKIDSLKIAEYLLTTPYDSLYRIHDPSGVVVIVQEEGTGSRPRNNNVIYTNYVGKLLDGTVFDTNLENVAKENDLFVETATYNIFQFPLGSTSSIQGFSIGFQRMRSGSKGIIIIPSPYGYRNQENINRIPPNSVLVFEVDFLGMD</sequence>
<feature type="domain" description="PPIase FKBP-type" evidence="8">
    <location>
        <begin position="81"/>
        <end position="182"/>
    </location>
</feature>
<dbReference type="PANTHER" id="PTHR43811:SF23">
    <property type="entry name" value="FKBP-TYPE 22 KDA PEPTIDYL-PROLYL CIS-TRANS ISOMERASE"/>
    <property type="match status" value="1"/>
</dbReference>
<evidence type="ECO:0000259" key="8">
    <source>
        <dbReference type="PROSITE" id="PS50059"/>
    </source>
</evidence>
<dbReference type="PROSITE" id="PS51257">
    <property type="entry name" value="PROKAR_LIPOPROTEIN"/>
    <property type="match status" value="1"/>
</dbReference>
<dbReference type="InterPro" id="IPR046357">
    <property type="entry name" value="PPIase_dom_sf"/>
</dbReference>
<proteinExistence type="inferred from homology"/>
<protein>
    <recommendedName>
        <fullName evidence="6">Peptidyl-prolyl cis-trans isomerase</fullName>
        <ecNumber evidence="6">5.2.1.8</ecNumber>
    </recommendedName>
</protein>
<evidence type="ECO:0000256" key="5">
    <source>
        <dbReference type="PROSITE-ProRule" id="PRU00277"/>
    </source>
</evidence>
<accession>A0A1H3JMU8</accession>
<dbReference type="Proteomes" id="UP000199663">
    <property type="component" value="Unassembled WGS sequence"/>
</dbReference>
<evidence type="ECO:0000313" key="9">
    <source>
        <dbReference type="EMBL" id="SDY41252.1"/>
    </source>
</evidence>
<gene>
    <name evidence="9" type="ORF">SAMN05444412_10176</name>
</gene>
<reference evidence="9 10" key="1">
    <citation type="submission" date="2016-10" db="EMBL/GenBank/DDBJ databases">
        <authorList>
            <person name="Varghese N."/>
            <person name="Submissions S."/>
        </authorList>
    </citation>
    <scope>NUCLEOTIDE SEQUENCE [LARGE SCALE GENOMIC DNA]</scope>
    <source>
        <strain evidence="9 10">DSM 17997</strain>
    </source>
</reference>
<dbReference type="PROSITE" id="PS50059">
    <property type="entry name" value="FKBP_PPIASE"/>
    <property type="match status" value="1"/>
</dbReference>
<dbReference type="Pfam" id="PF00254">
    <property type="entry name" value="FKBP_C"/>
    <property type="match status" value="1"/>
</dbReference>
<dbReference type="EC" id="5.2.1.8" evidence="6"/>
<comment type="caution">
    <text evidence="9">The sequence shown here is derived from an EMBL/GenBank/DDBJ whole genome shotgun (WGS) entry which is preliminary data.</text>
</comment>
<keyword evidence="7" id="KW-0732">Signal</keyword>
<dbReference type="PANTHER" id="PTHR43811">
    <property type="entry name" value="FKBP-TYPE PEPTIDYL-PROLYL CIS-TRANS ISOMERASE FKPA"/>
    <property type="match status" value="1"/>
</dbReference>
<keyword evidence="10" id="KW-1185">Reference proteome</keyword>
<dbReference type="RefSeq" id="WP_019595859.1">
    <property type="nucleotide sequence ID" value="NZ_FNQC01000001.1"/>
</dbReference>
<dbReference type="InterPro" id="IPR001179">
    <property type="entry name" value="PPIase_FKBP_dom"/>
</dbReference>
<dbReference type="SUPFAM" id="SSF54534">
    <property type="entry name" value="FKBP-like"/>
    <property type="match status" value="1"/>
</dbReference>
<name>A0A1H3JMU8_9BACT</name>
<dbReference type="Gene3D" id="3.10.50.40">
    <property type="match status" value="1"/>
</dbReference>
<evidence type="ECO:0000256" key="2">
    <source>
        <dbReference type="ARBA" id="ARBA00006577"/>
    </source>
</evidence>
<evidence type="ECO:0000256" key="3">
    <source>
        <dbReference type="ARBA" id="ARBA00023110"/>
    </source>
</evidence>
<keyword evidence="4 5" id="KW-0413">Isomerase</keyword>